<protein>
    <submittedName>
        <fullName evidence="2">Hypersensitive-induced response protein 1</fullName>
    </submittedName>
</protein>
<dbReference type="STRING" id="35608.A0A2U1PEX9"/>
<dbReference type="Proteomes" id="UP000245207">
    <property type="component" value="Unassembled WGS sequence"/>
</dbReference>
<sequence>MGNLCCLVQVDQSTVAIKESFGKFDEVLNPGCHCVPWFCGKRLAGTLTLRLQQLLVKCETKTKDNVFVNVVASVQYCALADKASDAFYKFSNTKSQIQAYVFYVIRATVPKLNLDAAFEQKNEIAKAVEEELEKAMSAYGFKIVQTLIVELFYQFVKVFYQFVKLPRAEVGCHLKKAEADKITANKKEAERTTPLTSKIEKTISSLGT</sequence>
<dbReference type="SUPFAM" id="SSF117892">
    <property type="entry name" value="Band 7/SPFH domain"/>
    <property type="match status" value="1"/>
</dbReference>
<dbReference type="Gene3D" id="3.30.479.30">
    <property type="entry name" value="Band 7 domain"/>
    <property type="match status" value="1"/>
</dbReference>
<dbReference type="AlphaFoldDB" id="A0A2U1PEX9"/>
<dbReference type="EMBL" id="PKPP01001251">
    <property type="protein sequence ID" value="PWA84217.1"/>
    <property type="molecule type" value="Genomic_DNA"/>
</dbReference>
<feature type="domain" description="Band 7" evidence="1">
    <location>
        <begin position="5"/>
        <end position="163"/>
    </location>
</feature>
<evidence type="ECO:0000313" key="2">
    <source>
        <dbReference type="EMBL" id="PWA84217.1"/>
    </source>
</evidence>
<dbReference type="PANTHER" id="PTHR43327">
    <property type="entry name" value="STOMATIN-LIKE PROTEIN 2, MITOCHONDRIAL"/>
    <property type="match status" value="1"/>
</dbReference>
<dbReference type="PANTHER" id="PTHR43327:SF10">
    <property type="entry name" value="STOMATIN-LIKE PROTEIN 2, MITOCHONDRIAL"/>
    <property type="match status" value="1"/>
</dbReference>
<accession>A0A2U1PEX9</accession>
<name>A0A2U1PEX9_ARTAN</name>
<gene>
    <name evidence="2" type="ORF">CTI12_AA160190</name>
</gene>
<comment type="caution">
    <text evidence="2">The sequence shown here is derived from an EMBL/GenBank/DDBJ whole genome shotgun (WGS) entry which is preliminary data.</text>
</comment>
<dbReference type="Pfam" id="PF01145">
    <property type="entry name" value="Band_7"/>
    <property type="match status" value="1"/>
</dbReference>
<dbReference type="SMART" id="SM00244">
    <property type="entry name" value="PHB"/>
    <property type="match status" value="1"/>
</dbReference>
<keyword evidence="3" id="KW-1185">Reference proteome</keyword>
<evidence type="ECO:0000259" key="1">
    <source>
        <dbReference type="SMART" id="SM00244"/>
    </source>
</evidence>
<proteinExistence type="predicted"/>
<dbReference type="InterPro" id="IPR036013">
    <property type="entry name" value="Band_7/SPFH_dom_sf"/>
</dbReference>
<organism evidence="2 3">
    <name type="scientific">Artemisia annua</name>
    <name type="common">Sweet wormwood</name>
    <dbReference type="NCBI Taxonomy" id="35608"/>
    <lineage>
        <taxon>Eukaryota</taxon>
        <taxon>Viridiplantae</taxon>
        <taxon>Streptophyta</taxon>
        <taxon>Embryophyta</taxon>
        <taxon>Tracheophyta</taxon>
        <taxon>Spermatophyta</taxon>
        <taxon>Magnoliopsida</taxon>
        <taxon>eudicotyledons</taxon>
        <taxon>Gunneridae</taxon>
        <taxon>Pentapetalae</taxon>
        <taxon>asterids</taxon>
        <taxon>campanulids</taxon>
        <taxon>Asterales</taxon>
        <taxon>Asteraceae</taxon>
        <taxon>Asteroideae</taxon>
        <taxon>Anthemideae</taxon>
        <taxon>Artemisiinae</taxon>
        <taxon>Artemisia</taxon>
    </lineage>
</organism>
<reference evidence="2 3" key="1">
    <citation type="journal article" date="2018" name="Mol. Plant">
        <title>The genome of Artemisia annua provides insight into the evolution of Asteraceae family and artemisinin biosynthesis.</title>
        <authorList>
            <person name="Shen Q."/>
            <person name="Zhang L."/>
            <person name="Liao Z."/>
            <person name="Wang S."/>
            <person name="Yan T."/>
            <person name="Shi P."/>
            <person name="Liu M."/>
            <person name="Fu X."/>
            <person name="Pan Q."/>
            <person name="Wang Y."/>
            <person name="Lv Z."/>
            <person name="Lu X."/>
            <person name="Zhang F."/>
            <person name="Jiang W."/>
            <person name="Ma Y."/>
            <person name="Chen M."/>
            <person name="Hao X."/>
            <person name="Li L."/>
            <person name="Tang Y."/>
            <person name="Lv G."/>
            <person name="Zhou Y."/>
            <person name="Sun X."/>
            <person name="Brodelius P.E."/>
            <person name="Rose J.K.C."/>
            <person name="Tang K."/>
        </authorList>
    </citation>
    <scope>NUCLEOTIDE SEQUENCE [LARGE SCALE GENOMIC DNA]</scope>
    <source>
        <strain evidence="3">cv. Huhao1</strain>
        <tissue evidence="2">Leaf</tissue>
    </source>
</reference>
<dbReference type="InterPro" id="IPR050710">
    <property type="entry name" value="Band7/mec-2_domain"/>
</dbReference>
<dbReference type="OrthoDB" id="434619at2759"/>
<evidence type="ECO:0000313" key="3">
    <source>
        <dbReference type="Proteomes" id="UP000245207"/>
    </source>
</evidence>
<dbReference type="InterPro" id="IPR001107">
    <property type="entry name" value="Band_7"/>
</dbReference>